<accession>A0ABS9MKY3</accession>
<feature type="domain" description="TfoX C-terminal" evidence="1">
    <location>
        <begin position="3"/>
        <end position="79"/>
    </location>
</feature>
<evidence type="ECO:0000259" key="1">
    <source>
        <dbReference type="Pfam" id="PF04994"/>
    </source>
</evidence>
<protein>
    <submittedName>
        <fullName evidence="2">TfoX/Sxy family protein</fullName>
    </submittedName>
</protein>
<gene>
    <name evidence="2" type="ORF">L0P57_11045</name>
</gene>
<evidence type="ECO:0000313" key="3">
    <source>
        <dbReference type="Proteomes" id="UP001298681"/>
    </source>
</evidence>
<evidence type="ECO:0000313" key="2">
    <source>
        <dbReference type="EMBL" id="MCG4611462.1"/>
    </source>
</evidence>
<keyword evidence="3" id="KW-1185">Reference proteome</keyword>
<dbReference type="Proteomes" id="UP001298681">
    <property type="component" value="Unassembled WGS sequence"/>
</dbReference>
<proteinExistence type="predicted"/>
<dbReference type="Pfam" id="PF04994">
    <property type="entry name" value="TfoX_C"/>
    <property type="match status" value="1"/>
</dbReference>
<dbReference type="InterPro" id="IPR047525">
    <property type="entry name" value="TfoX-like"/>
</dbReference>
<dbReference type="RefSeq" id="WP_191521374.1">
    <property type="nucleotide sequence ID" value="NZ_JAKNHQ010000016.1"/>
</dbReference>
<dbReference type="Gene3D" id="1.10.150.20">
    <property type="entry name" value="5' to 3' exonuclease, C-terminal subdomain"/>
    <property type="match status" value="1"/>
</dbReference>
<dbReference type="EMBL" id="JAKNHQ010000016">
    <property type="protein sequence ID" value="MCG4611462.1"/>
    <property type="molecule type" value="Genomic_DNA"/>
</dbReference>
<dbReference type="PANTHER" id="PTHR36121:SF1">
    <property type="entry name" value="PROTEIN SXY"/>
    <property type="match status" value="1"/>
</dbReference>
<dbReference type="InterPro" id="IPR007077">
    <property type="entry name" value="TfoX_C"/>
</dbReference>
<reference evidence="2 3" key="1">
    <citation type="submission" date="2022-01" db="EMBL/GenBank/DDBJ databases">
        <title>Collection of gut derived symbiotic bacterial strains cultured from healthy donors.</title>
        <authorList>
            <person name="Lin H."/>
            <person name="Kohout C."/>
            <person name="Waligurski E."/>
            <person name="Pamer E.G."/>
        </authorList>
    </citation>
    <scope>NUCLEOTIDE SEQUENCE [LARGE SCALE GENOMIC DNA]</scope>
    <source>
        <strain evidence="2 3">DFI.7.58</strain>
    </source>
</reference>
<comment type="caution">
    <text evidence="2">The sequence shown here is derived from an EMBL/GenBank/DDBJ whole genome shotgun (WGS) entry which is preliminary data.</text>
</comment>
<sequence>MGELAKLPNIGKVLEAQLEAVGIATPEALRETGSRAAWLRIQAADPSACFHRLCALEGALRGVRWHALDGPVKADLKEFYQSHKGLQ</sequence>
<dbReference type="PANTHER" id="PTHR36121">
    <property type="entry name" value="PROTEIN SXY"/>
    <property type="match status" value="1"/>
</dbReference>
<organism evidence="2 3">
    <name type="scientific">Anaeromassilibacillus senegalensis</name>
    <dbReference type="NCBI Taxonomy" id="1673717"/>
    <lineage>
        <taxon>Bacteria</taxon>
        <taxon>Bacillati</taxon>
        <taxon>Bacillota</taxon>
        <taxon>Clostridia</taxon>
        <taxon>Eubacteriales</taxon>
        <taxon>Acutalibacteraceae</taxon>
        <taxon>Anaeromassilibacillus</taxon>
    </lineage>
</organism>
<name>A0ABS9MKY3_9FIRM</name>